<evidence type="ECO:0000256" key="1">
    <source>
        <dbReference type="ARBA" id="ARBA00009456"/>
    </source>
</evidence>
<feature type="region of interest" description="Disordered" evidence="11">
    <location>
        <begin position="999"/>
        <end position="1042"/>
    </location>
</feature>
<dbReference type="PROSITE" id="PS51236">
    <property type="entry name" value="TSP_CTER"/>
    <property type="match status" value="1"/>
</dbReference>
<keyword evidence="5 10" id="KW-0106">Calcium</keyword>
<feature type="domain" description="EGF-like" evidence="13">
    <location>
        <begin position="790"/>
        <end position="831"/>
    </location>
</feature>
<dbReference type="PROSITE" id="PS01187">
    <property type="entry name" value="EGF_CA"/>
    <property type="match status" value="2"/>
</dbReference>
<evidence type="ECO:0000256" key="5">
    <source>
        <dbReference type="ARBA" id="ARBA00022837"/>
    </source>
</evidence>
<dbReference type="PANTHER" id="PTHR10199">
    <property type="entry name" value="THROMBOSPONDIN"/>
    <property type="match status" value="1"/>
</dbReference>
<dbReference type="InterPro" id="IPR003367">
    <property type="entry name" value="Thrombospondin_3-like_rpt"/>
</dbReference>
<dbReference type="InterPro" id="IPR049883">
    <property type="entry name" value="NOTCH1_EGF-like"/>
</dbReference>
<dbReference type="Pfam" id="PF05735">
    <property type="entry name" value="TSP_C"/>
    <property type="match status" value="1"/>
</dbReference>
<dbReference type="Pfam" id="PF07645">
    <property type="entry name" value="EGF_CA"/>
    <property type="match status" value="2"/>
</dbReference>
<feature type="repeat" description="TSP type-3" evidence="10">
    <location>
        <begin position="865"/>
        <end position="900"/>
    </location>
</feature>
<dbReference type="CDD" id="cd16076">
    <property type="entry name" value="TSPcc"/>
    <property type="match status" value="1"/>
</dbReference>
<dbReference type="InterPro" id="IPR001881">
    <property type="entry name" value="EGF-like_Ca-bd_dom"/>
</dbReference>
<evidence type="ECO:0000256" key="9">
    <source>
        <dbReference type="PROSITE-ProRule" id="PRU00076"/>
    </source>
</evidence>
<dbReference type="InterPro" id="IPR013320">
    <property type="entry name" value="ConA-like_dom_sf"/>
</dbReference>
<evidence type="ECO:0000256" key="4">
    <source>
        <dbReference type="ARBA" id="ARBA00022737"/>
    </source>
</evidence>
<feature type="domain" description="TSP C-terminal" evidence="14">
    <location>
        <begin position="1098"/>
        <end position="1312"/>
    </location>
</feature>
<dbReference type="InterPro" id="IPR028974">
    <property type="entry name" value="TSP_type-3_rpt"/>
</dbReference>
<keyword evidence="8" id="KW-0325">Glycoprotein</keyword>
<evidence type="ECO:0000256" key="8">
    <source>
        <dbReference type="ARBA" id="ARBA00023180"/>
    </source>
</evidence>
<evidence type="ECO:0000256" key="7">
    <source>
        <dbReference type="ARBA" id="ARBA00023157"/>
    </source>
</evidence>
<dbReference type="Pfam" id="PF00008">
    <property type="entry name" value="EGF"/>
    <property type="match status" value="1"/>
</dbReference>
<feature type="chain" id="PRO_5040894491" evidence="12">
    <location>
        <begin position="25"/>
        <end position="1329"/>
    </location>
</feature>
<dbReference type="SMART" id="SM00181">
    <property type="entry name" value="EGF"/>
    <property type="match status" value="11"/>
</dbReference>
<dbReference type="GO" id="GO:0005509">
    <property type="term" value="F:calcium ion binding"/>
    <property type="evidence" value="ECO:0007669"/>
    <property type="project" value="UniProtKB-UniRule"/>
</dbReference>
<dbReference type="Gene3D" id="2.10.25.10">
    <property type="entry name" value="Laminin"/>
    <property type="match status" value="11"/>
</dbReference>
<dbReference type="SUPFAM" id="SSF57196">
    <property type="entry name" value="EGF/Laminin"/>
    <property type="match status" value="1"/>
</dbReference>
<sequence length="1329" mass="146117">MYLLRIFVFTVTSSLFQVLIFTSGEVTDFEKAFTNHDEVFLSGEFRTPRNTKKPFLLLQATGKTSRRKLELSVDYRQPQVILALTDVDGRDYLLSFPTQALHTGNRTKLLMSFSKLSQPYNSLSLFVDCMDMGVDQTEVQLRRIFSSDLTMKMTSAFQWHVGTTVKDLFKQMGCPESELEEPMTTQSPTLKIPSWSRQGLATHRRIPSDEDYIPAQAARESQPAVQEETNRTDRQQGESDGARNVSHRETTTEAPQRTSRRTQTTDSNSRQQFEQARPNLSSVVPSVQTTETQYLEASLKEVTRALVELRQDLKLQMQETRALKEILLSCDLCRPPNTETESPLKVPVTKCSSNPCFSGVRCLDTEEGFRCGSCPRGYTGNGITCVRVTLCADNPCYPGVRCIDTDRGYRCGACPPGYTGDGTRRGCSPENPEYCSSRPCFTGVECQELPGGYRCGPCPPGYTGNGTRRGCQPENQLYCNSRPCYPGVECQELPGGYRCGPCPPGYTGDGTRRGCQPENQLYCNSRPCFPGVECQELPGGYRCGPCPPGYTGDGTRRGCQPENQLYCNSRPCYPGVECQELPGGYRCGPCPPGYTGDGTRRGCQPENQLYCNSRPCYPGVECQELPGGYRCGPCPPGYTGDGTRRGCHPESKAHCSSNPCFAGVECQEVPGGYRCGPCPPGYTGNGSFCQDINECELSQPCHALTNCENLSPGFRCSPCPPGYTGSEVQGIGLQAASTARQECLDINECVNENNGGCVPNSQCINTPGSFQCGPCLEGYTGNQETGCNSTSNTCPDGTKCHANAKCIRKRGISGFVCQCTIGFAGDGQLCTRDTDLDGLPDIELSCPDRRCRKDNCVFVPNSGQEDADRDGIGNACDADMDNDGIPNSPDNCPLVANPEQKDTERDPDKRGDACDNCPTVPNPDQTDTDTDGMGDNCDPDKDNDGILNEDDNCPLVPNPDQIDTDSDTIGDACDNCPSLANVQQLDSDHDLVGDLCDTNDDRDRDGVQDNRDNCPDIANADQKDTDNDKIGDACDDDDDNDNIVDSDDNCVYIYNPDQEDTDKDGKGDVCETDSDGDGYDDPVDVCPDNGKIYATDFRAYQTVILDPVGDSQIDPNWIVLNDGAEIVQTMNSDPGLAVSYNSFSGVDFSGTFFVNTEVDDDYAGFVFSYQDSSKFYTVMWKKHAQTYWQAAPFRAVAEPGIQLKLVNSDTGPGQIMRNALWHTGDTDNQVKLLWKDPRNVGWKEKTAYRWELIHRPARGLIRVLLFEETELVADSGNIYDSTLKGGRLGVFCFSQEMIIWSDLVYRCNEFIPKGLLDDSNSSSDDIYDY</sequence>
<organism evidence="15 16">
    <name type="scientific">Biomphalaria glabrata</name>
    <name type="common">Bloodfluke planorb</name>
    <name type="synonym">Freshwater snail</name>
    <dbReference type="NCBI Taxonomy" id="6526"/>
    <lineage>
        <taxon>Eukaryota</taxon>
        <taxon>Metazoa</taxon>
        <taxon>Spiralia</taxon>
        <taxon>Lophotrochozoa</taxon>
        <taxon>Mollusca</taxon>
        <taxon>Gastropoda</taxon>
        <taxon>Heterobranchia</taxon>
        <taxon>Euthyneura</taxon>
        <taxon>Panpulmonata</taxon>
        <taxon>Hygrophila</taxon>
        <taxon>Lymnaeoidea</taxon>
        <taxon>Planorbidae</taxon>
        <taxon>Biomphalaria</taxon>
    </lineage>
</organism>
<dbReference type="CDD" id="cd00054">
    <property type="entry name" value="EGF_CA"/>
    <property type="match status" value="8"/>
</dbReference>
<feature type="disulfide bond" evidence="9">
    <location>
        <begin position="800"/>
        <end position="817"/>
    </location>
</feature>
<evidence type="ECO:0000256" key="10">
    <source>
        <dbReference type="PROSITE-ProRule" id="PRU00634"/>
    </source>
</evidence>
<feature type="compositionally biased region" description="Basic and acidic residues" evidence="11">
    <location>
        <begin position="899"/>
        <end position="913"/>
    </location>
</feature>
<protein>
    <submittedName>
        <fullName evidence="16">Cartilage oligomeric matrix protein-like</fullName>
    </submittedName>
</protein>
<dbReference type="FunFam" id="2.10.25.10:FF:000025">
    <property type="entry name" value="Thrombospondin 3"/>
    <property type="match status" value="1"/>
</dbReference>
<feature type="domain" description="EGF-like" evidence="13">
    <location>
        <begin position="347"/>
        <end position="386"/>
    </location>
</feature>
<dbReference type="PROSITE" id="PS50026">
    <property type="entry name" value="EGF_3"/>
    <property type="match status" value="5"/>
</dbReference>
<dbReference type="InterPro" id="IPR018097">
    <property type="entry name" value="EGF_Ca-bd_CS"/>
</dbReference>
<dbReference type="SUPFAM" id="SSF49899">
    <property type="entry name" value="Concanavalin A-like lectins/glucanases"/>
    <property type="match status" value="1"/>
</dbReference>
<dbReference type="InterPro" id="IPR000742">
    <property type="entry name" value="EGF"/>
</dbReference>
<feature type="compositionally biased region" description="Low complexity" evidence="11">
    <location>
        <begin position="261"/>
        <end position="272"/>
    </location>
</feature>
<feature type="region of interest" description="Disordered" evidence="11">
    <location>
        <begin position="1055"/>
        <end position="1083"/>
    </location>
</feature>
<accession>A0A9W3BD98</accession>
<dbReference type="PANTHER" id="PTHR10199:SF100">
    <property type="entry name" value="THROMBOSPONDIN, ISOFORM A"/>
    <property type="match status" value="1"/>
</dbReference>
<feature type="domain" description="EGF-like" evidence="13">
    <location>
        <begin position="651"/>
        <end position="690"/>
    </location>
</feature>
<dbReference type="FunFam" id="2.10.25.10:FF:000232">
    <property type="entry name" value="thrombospondin-3 isoform X1"/>
    <property type="match status" value="1"/>
</dbReference>
<evidence type="ECO:0000259" key="14">
    <source>
        <dbReference type="PROSITE" id="PS51236"/>
    </source>
</evidence>
<evidence type="ECO:0000313" key="16">
    <source>
        <dbReference type="RefSeq" id="XP_055897401.1"/>
    </source>
</evidence>
<feature type="domain" description="EGF-like" evidence="13">
    <location>
        <begin position="691"/>
        <end position="729"/>
    </location>
</feature>
<dbReference type="Gene3D" id="4.10.1080.10">
    <property type="entry name" value="TSP type-3 repeat"/>
    <property type="match status" value="2"/>
</dbReference>
<keyword evidence="15" id="KW-1185">Reference proteome</keyword>
<proteinExistence type="inferred from homology"/>
<dbReference type="SMART" id="SM00179">
    <property type="entry name" value="EGF_CA"/>
    <property type="match status" value="10"/>
</dbReference>
<dbReference type="InterPro" id="IPR017897">
    <property type="entry name" value="Thrombospondin_3_rpt"/>
</dbReference>
<keyword evidence="7 9" id="KW-1015">Disulfide bond</keyword>
<evidence type="ECO:0000256" key="2">
    <source>
        <dbReference type="ARBA" id="ARBA00022536"/>
    </source>
</evidence>
<keyword evidence="6" id="KW-0130">Cell adhesion</keyword>
<dbReference type="SUPFAM" id="SSF103647">
    <property type="entry name" value="TSP type-3 repeat"/>
    <property type="match status" value="3"/>
</dbReference>
<keyword evidence="2 9" id="KW-0245">EGF-like domain</keyword>
<reference evidence="16" key="1">
    <citation type="submission" date="2025-08" db="UniProtKB">
        <authorList>
            <consortium name="RefSeq"/>
        </authorList>
    </citation>
    <scope>IDENTIFICATION</scope>
</reference>
<dbReference type="PROSITE" id="PS51234">
    <property type="entry name" value="TSP3"/>
    <property type="match status" value="3"/>
</dbReference>
<keyword evidence="4" id="KW-0677">Repeat</keyword>
<evidence type="ECO:0000256" key="12">
    <source>
        <dbReference type="SAM" id="SignalP"/>
    </source>
</evidence>
<feature type="region of interest" description="Disordered" evidence="11">
    <location>
        <begin position="862"/>
        <end position="966"/>
    </location>
</feature>
<gene>
    <name evidence="16" type="primary">LOC106069504</name>
</gene>
<dbReference type="GeneID" id="106069504"/>
<evidence type="ECO:0000313" key="15">
    <source>
        <dbReference type="Proteomes" id="UP001165740"/>
    </source>
</evidence>
<dbReference type="InterPro" id="IPR008859">
    <property type="entry name" value="Thrombospondin_C"/>
</dbReference>
<feature type="signal peptide" evidence="12">
    <location>
        <begin position="1"/>
        <end position="24"/>
    </location>
</feature>
<dbReference type="RefSeq" id="XP_055897401.1">
    <property type="nucleotide sequence ID" value="XM_056041426.1"/>
</dbReference>
<dbReference type="FunFam" id="2.60.120.200:FF:000002">
    <property type="entry name" value="Thrombospondin 3"/>
    <property type="match status" value="1"/>
</dbReference>
<feature type="compositionally biased region" description="Basic and acidic residues" evidence="11">
    <location>
        <begin position="228"/>
        <end position="251"/>
    </location>
</feature>
<dbReference type="Proteomes" id="UP001165740">
    <property type="component" value="Chromosome 1"/>
</dbReference>
<dbReference type="SUPFAM" id="SSF57184">
    <property type="entry name" value="Growth factor receptor domain"/>
    <property type="match status" value="3"/>
</dbReference>
<feature type="compositionally biased region" description="Polar residues" evidence="11">
    <location>
        <begin position="183"/>
        <end position="199"/>
    </location>
</feature>
<dbReference type="FunFam" id="2.10.25.10:FF:000027">
    <property type="entry name" value="Thrombospondin 3"/>
    <property type="match status" value="2"/>
</dbReference>
<evidence type="ECO:0000256" key="11">
    <source>
        <dbReference type="SAM" id="MobiDB-lite"/>
    </source>
</evidence>
<evidence type="ECO:0000259" key="13">
    <source>
        <dbReference type="PROSITE" id="PS50026"/>
    </source>
</evidence>
<dbReference type="InterPro" id="IPR009030">
    <property type="entry name" value="Growth_fac_rcpt_cys_sf"/>
</dbReference>
<feature type="compositionally biased region" description="Basic and acidic residues" evidence="11">
    <location>
        <begin position="1021"/>
        <end position="1032"/>
    </location>
</feature>
<dbReference type="Pfam" id="PF02412">
    <property type="entry name" value="TSP_3"/>
    <property type="match status" value="6"/>
</dbReference>
<keyword evidence="3 12" id="KW-0732">Signal</keyword>
<feature type="repeat" description="TSP type-3" evidence="10">
    <location>
        <begin position="1023"/>
        <end position="1058"/>
    </location>
</feature>
<feature type="domain" description="EGF-like" evidence="13">
    <location>
        <begin position="387"/>
        <end position="428"/>
    </location>
</feature>
<evidence type="ECO:0000256" key="6">
    <source>
        <dbReference type="ARBA" id="ARBA00022889"/>
    </source>
</evidence>
<dbReference type="GO" id="GO:0005576">
    <property type="term" value="C:extracellular region"/>
    <property type="evidence" value="ECO:0007669"/>
    <property type="project" value="InterPro"/>
</dbReference>
<feature type="region of interest" description="Disordered" evidence="11">
    <location>
        <begin position="177"/>
        <end position="285"/>
    </location>
</feature>
<dbReference type="OMA" id="VECQELP"/>
<dbReference type="GO" id="GO:0007155">
    <property type="term" value="P:cell adhesion"/>
    <property type="evidence" value="ECO:0007669"/>
    <property type="project" value="UniProtKB-KW"/>
</dbReference>
<feature type="compositionally biased region" description="Acidic residues" evidence="11">
    <location>
        <begin position="1070"/>
        <end position="1083"/>
    </location>
</feature>
<feature type="repeat" description="TSP type-3" evidence="10">
    <location>
        <begin position="926"/>
        <end position="961"/>
    </location>
</feature>
<dbReference type="FunFam" id="4.10.1080.10:FF:000001">
    <property type="entry name" value="Thrombospondin 3"/>
    <property type="match status" value="1"/>
</dbReference>
<feature type="compositionally biased region" description="Basic and acidic residues" evidence="11">
    <location>
        <begin position="999"/>
        <end position="1014"/>
    </location>
</feature>
<name>A0A9W3BD98_BIOGL</name>
<comment type="similarity">
    <text evidence="1">Belongs to the thrombospondin family.</text>
</comment>
<dbReference type="FunFam" id="4.10.1080.10:FF:000004">
    <property type="entry name" value="Cartilage oligomeric matrix protein"/>
    <property type="match status" value="1"/>
</dbReference>
<feature type="compositionally biased region" description="Acidic residues" evidence="11">
    <location>
        <begin position="1033"/>
        <end position="1042"/>
    </location>
</feature>
<evidence type="ECO:0000256" key="3">
    <source>
        <dbReference type="ARBA" id="ARBA00022729"/>
    </source>
</evidence>
<dbReference type="Gene3D" id="2.60.120.200">
    <property type="match status" value="2"/>
</dbReference>
<dbReference type="PROSITE" id="PS01186">
    <property type="entry name" value="EGF_2"/>
    <property type="match status" value="1"/>
</dbReference>
<comment type="caution">
    <text evidence="9">Lacks conserved residue(s) required for the propagation of feature annotation.</text>
</comment>
<dbReference type="OrthoDB" id="14563at2759"/>